<dbReference type="STRING" id="446470.Snas_5932"/>
<name>D3Q030_STANL</name>
<dbReference type="SUPFAM" id="SSF141694">
    <property type="entry name" value="AF2212/PG0164-like"/>
    <property type="match status" value="1"/>
</dbReference>
<dbReference type="AlphaFoldDB" id="D3Q030"/>
<evidence type="ECO:0008006" key="3">
    <source>
        <dbReference type="Google" id="ProtNLM"/>
    </source>
</evidence>
<dbReference type="Proteomes" id="UP000000844">
    <property type="component" value="Chromosome"/>
</dbReference>
<dbReference type="KEGG" id="sna:Snas_5932"/>
<sequence length="97" mass="10240">MTTTTRTPRSIDETITATITKDGNSGWACVVLPGSAQRFGTGKAVKVAGTADGHPFEATMLPIGGGTHMLPLRAALRKTAGKDVGDEITIRLRQRFS</sequence>
<dbReference type="RefSeq" id="WP_013021130.1">
    <property type="nucleotide sequence ID" value="NC_013947.1"/>
</dbReference>
<dbReference type="Gene3D" id="2.40.30.100">
    <property type="entry name" value="AF2212/PG0164-like"/>
    <property type="match status" value="1"/>
</dbReference>
<evidence type="ECO:0000313" key="2">
    <source>
        <dbReference type="Proteomes" id="UP000000844"/>
    </source>
</evidence>
<accession>D3Q030</accession>
<dbReference type="Pfam" id="PF08922">
    <property type="entry name" value="DUF1905"/>
    <property type="match status" value="1"/>
</dbReference>
<evidence type="ECO:0000313" key="1">
    <source>
        <dbReference type="EMBL" id="ADD45559.1"/>
    </source>
</evidence>
<proteinExistence type="predicted"/>
<keyword evidence="2" id="KW-1185">Reference proteome</keyword>
<gene>
    <name evidence="1" type="ordered locus">Snas_5932</name>
</gene>
<dbReference type="EMBL" id="CP001778">
    <property type="protein sequence ID" value="ADD45559.1"/>
    <property type="molecule type" value="Genomic_DNA"/>
</dbReference>
<dbReference type="InterPro" id="IPR037079">
    <property type="entry name" value="AF2212/PG0164-like_sf"/>
</dbReference>
<dbReference type="HOGENOM" id="CLU_157172_1_0_11"/>
<protein>
    <recommendedName>
        <fullName evidence="3">DUF1905 domain-containing protein</fullName>
    </recommendedName>
</protein>
<organism evidence="1 2">
    <name type="scientific">Stackebrandtia nassauensis (strain DSM 44728 / CIP 108903 / NRRL B-16338 / NBRC 102104 / LLR-40K-21)</name>
    <dbReference type="NCBI Taxonomy" id="446470"/>
    <lineage>
        <taxon>Bacteria</taxon>
        <taxon>Bacillati</taxon>
        <taxon>Actinomycetota</taxon>
        <taxon>Actinomycetes</taxon>
        <taxon>Glycomycetales</taxon>
        <taxon>Glycomycetaceae</taxon>
        <taxon>Stackebrandtia</taxon>
    </lineage>
</organism>
<dbReference type="InterPro" id="IPR015018">
    <property type="entry name" value="DUF1905"/>
</dbReference>
<dbReference type="eggNOG" id="ENOG50336ZJ">
    <property type="taxonomic scope" value="Bacteria"/>
</dbReference>
<dbReference type="OrthoDB" id="8246703at2"/>
<reference evidence="1 2" key="1">
    <citation type="journal article" date="2009" name="Stand. Genomic Sci.">
        <title>Complete genome sequence of Stackebrandtia nassauensis type strain (LLR-40K-21).</title>
        <authorList>
            <person name="Munk C."/>
            <person name="Lapidus A."/>
            <person name="Copeland A."/>
            <person name="Jando M."/>
            <person name="Mayilraj S."/>
            <person name="Glavina Del Rio T."/>
            <person name="Nolan M."/>
            <person name="Chen F."/>
            <person name="Lucas S."/>
            <person name="Tice H."/>
            <person name="Cheng J.F."/>
            <person name="Han C."/>
            <person name="Detter J.C."/>
            <person name="Bruce D."/>
            <person name="Goodwin L."/>
            <person name="Chain P."/>
            <person name="Pitluck S."/>
            <person name="Goker M."/>
            <person name="Ovchinikova G."/>
            <person name="Pati A."/>
            <person name="Ivanova N."/>
            <person name="Mavromatis K."/>
            <person name="Chen A."/>
            <person name="Palaniappan K."/>
            <person name="Land M."/>
            <person name="Hauser L."/>
            <person name="Chang Y.J."/>
            <person name="Jeffries C.D."/>
            <person name="Bristow J."/>
            <person name="Eisen J.A."/>
            <person name="Markowitz V."/>
            <person name="Hugenholtz P."/>
            <person name="Kyrpides N.C."/>
            <person name="Klenk H.P."/>
        </authorList>
    </citation>
    <scope>NUCLEOTIDE SEQUENCE [LARGE SCALE GENOMIC DNA]</scope>
    <source>
        <strain evidence="2">DSM 44728 / CIP 108903 / NRRL B-16338 / NBRC 102104 / LLR-40K-21</strain>
    </source>
</reference>